<dbReference type="InterPro" id="IPR012818">
    <property type="entry name" value="CbiE"/>
</dbReference>
<dbReference type="InterPro" id="IPR035996">
    <property type="entry name" value="4pyrrol_Methylase_sf"/>
</dbReference>
<dbReference type="GO" id="GO:0032259">
    <property type="term" value="P:methylation"/>
    <property type="evidence" value="ECO:0007669"/>
    <property type="project" value="UniProtKB-KW"/>
</dbReference>
<evidence type="ECO:0000313" key="7">
    <source>
        <dbReference type="EMBL" id="CAA9416676.1"/>
    </source>
</evidence>
<name>A0A6J4PJV8_9ACTN</name>
<proteinExistence type="predicted"/>
<gene>
    <name evidence="7" type="ORF">AVDCRST_MAG75-3154</name>
</gene>
<keyword evidence="4 7" id="KW-0808">Transferase</keyword>
<sequence length="406" mass="43154">MIEVVGIQASGWSALGEAERALVEDAEVLLGAPRQLALVPDLPDQVRLPWPSPLRAGIAALLADHPDCRIVALASGDPLMAGVGATLIELLGADRVRVHPAVSSVALARARMGWSAESVQVVRLVDRGAAPIRAQLAPGRRLVVLSRDETSPAAVAGALVDAGFGASQMTVLADLGAASETRTDGIAARWPETPMPRLNLVCVECVPTVGKPTWSVTPGLPDEEYEHDGQLTKRDIRASALAHLRPVPNQLLWDLGAGAGSVAIEWARTDPSCRAVAVERDADRAGRIRRNADRLGVPSVRVVQADTVSALAELPEPDAVFIGGGLSADLVDLSWRSLRVGGRLVAHAVTVETERIVVDAWQRLGGDLTRMSVERMDRIGSFHGWKPARAVVQWSITKPLSGNQRP</sequence>
<dbReference type="PIRSF" id="PIRSF036428">
    <property type="entry name" value="CobL"/>
    <property type="match status" value="1"/>
</dbReference>
<dbReference type="Gene3D" id="3.40.1010.10">
    <property type="entry name" value="Cobalt-precorrin-4 Transmethylase, Domain 1"/>
    <property type="match status" value="1"/>
</dbReference>
<dbReference type="GO" id="GO:0046025">
    <property type="term" value="F:precorrin-6Y C5,15-methyltransferase (decarboxylating) activity"/>
    <property type="evidence" value="ECO:0007669"/>
    <property type="project" value="UniProtKB-EC"/>
</dbReference>
<dbReference type="CDD" id="cd11644">
    <property type="entry name" value="Precorrin-6Y-MT"/>
    <property type="match status" value="1"/>
</dbReference>
<dbReference type="UniPathway" id="UPA00148"/>
<evidence type="ECO:0000259" key="6">
    <source>
        <dbReference type="Pfam" id="PF00590"/>
    </source>
</evidence>
<accession>A0A6J4PJV8</accession>
<dbReference type="CDD" id="cd02440">
    <property type="entry name" value="AdoMet_MTases"/>
    <property type="match status" value="1"/>
</dbReference>
<evidence type="ECO:0000256" key="5">
    <source>
        <dbReference type="ARBA" id="ARBA00022691"/>
    </source>
</evidence>
<dbReference type="GO" id="GO:0009236">
    <property type="term" value="P:cobalamin biosynthetic process"/>
    <property type="evidence" value="ECO:0007669"/>
    <property type="project" value="UniProtKB-UniPathway"/>
</dbReference>
<feature type="domain" description="Tetrapyrrole methylase" evidence="6">
    <location>
        <begin position="21"/>
        <end position="182"/>
    </location>
</feature>
<evidence type="ECO:0000256" key="1">
    <source>
        <dbReference type="ARBA" id="ARBA00004953"/>
    </source>
</evidence>
<dbReference type="InterPro" id="IPR014777">
    <property type="entry name" value="4pyrrole_Mease_sub1"/>
</dbReference>
<dbReference type="NCBIfam" id="TIGR02467">
    <property type="entry name" value="CbiE"/>
    <property type="match status" value="1"/>
</dbReference>
<evidence type="ECO:0000256" key="4">
    <source>
        <dbReference type="ARBA" id="ARBA00022679"/>
    </source>
</evidence>
<dbReference type="EC" id="2.1.1.132" evidence="7"/>
<dbReference type="InterPro" id="IPR050714">
    <property type="entry name" value="Cobalamin_biosynth_MTase"/>
</dbReference>
<reference evidence="7" key="1">
    <citation type="submission" date="2020-02" db="EMBL/GenBank/DDBJ databases">
        <authorList>
            <person name="Meier V. D."/>
        </authorList>
    </citation>
    <scope>NUCLEOTIDE SEQUENCE</scope>
    <source>
        <strain evidence="7">AVDCRST_MAG75</strain>
    </source>
</reference>
<dbReference type="PANTHER" id="PTHR43182:SF1">
    <property type="entry name" value="COBALT-PRECORRIN-7 C(5)-METHYLTRANSFERASE"/>
    <property type="match status" value="1"/>
</dbReference>
<dbReference type="SUPFAM" id="SSF53790">
    <property type="entry name" value="Tetrapyrrole methylase"/>
    <property type="match status" value="1"/>
</dbReference>
<organism evidence="7">
    <name type="scientific">uncultured Propionibacteriaceae bacterium</name>
    <dbReference type="NCBI Taxonomy" id="257457"/>
    <lineage>
        <taxon>Bacteria</taxon>
        <taxon>Bacillati</taxon>
        <taxon>Actinomycetota</taxon>
        <taxon>Actinomycetes</taxon>
        <taxon>Propionibacteriales</taxon>
        <taxon>Propionibacteriaceae</taxon>
        <taxon>environmental samples</taxon>
    </lineage>
</organism>
<comment type="pathway">
    <text evidence="1">Cofactor biosynthesis; adenosylcobalamin biosynthesis.</text>
</comment>
<protein>
    <submittedName>
        <fullName evidence="7">Precorrin-6Y C(5,15)-methyltransferase [decarboxylating]</fullName>
        <ecNumber evidence="7">2.1.1.132</ecNumber>
    </submittedName>
</protein>
<dbReference type="NCBIfam" id="TIGR02469">
    <property type="entry name" value="CbiT"/>
    <property type="match status" value="1"/>
</dbReference>
<dbReference type="GO" id="GO:0008276">
    <property type="term" value="F:protein methyltransferase activity"/>
    <property type="evidence" value="ECO:0007669"/>
    <property type="project" value="InterPro"/>
</dbReference>
<dbReference type="InterPro" id="IPR014008">
    <property type="entry name" value="Cbl_synth_MTase_CbiT"/>
</dbReference>
<keyword evidence="3 7" id="KW-0489">Methyltransferase</keyword>
<dbReference type="InterPro" id="IPR029063">
    <property type="entry name" value="SAM-dependent_MTases_sf"/>
</dbReference>
<dbReference type="AlphaFoldDB" id="A0A6J4PJV8"/>
<keyword evidence="2" id="KW-0169">Cobalamin biosynthesis</keyword>
<dbReference type="EMBL" id="CADCUO010000229">
    <property type="protein sequence ID" value="CAA9416676.1"/>
    <property type="molecule type" value="Genomic_DNA"/>
</dbReference>
<dbReference type="InterPro" id="IPR006365">
    <property type="entry name" value="Cbl_synth_CobL"/>
</dbReference>
<evidence type="ECO:0000256" key="3">
    <source>
        <dbReference type="ARBA" id="ARBA00022603"/>
    </source>
</evidence>
<dbReference type="InterPro" id="IPR000878">
    <property type="entry name" value="4pyrrol_Mease"/>
</dbReference>
<dbReference type="Gene3D" id="3.40.50.150">
    <property type="entry name" value="Vaccinia Virus protein VP39"/>
    <property type="match status" value="1"/>
</dbReference>
<dbReference type="PANTHER" id="PTHR43182">
    <property type="entry name" value="COBALT-PRECORRIN-6B C(15)-METHYLTRANSFERASE (DECARBOXYLATING)"/>
    <property type="match status" value="1"/>
</dbReference>
<keyword evidence="5" id="KW-0949">S-adenosyl-L-methionine</keyword>
<dbReference type="Pfam" id="PF00590">
    <property type="entry name" value="TP_methylase"/>
    <property type="match status" value="1"/>
</dbReference>
<dbReference type="SUPFAM" id="SSF53335">
    <property type="entry name" value="S-adenosyl-L-methionine-dependent methyltransferases"/>
    <property type="match status" value="1"/>
</dbReference>
<evidence type="ECO:0000256" key="2">
    <source>
        <dbReference type="ARBA" id="ARBA00022573"/>
    </source>
</evidence>